<gene>
    <name evidence="2" type="ORF">BKA59DRAFT_452262</name>
</gene>
<evidence type="ECO:0000256" key="1">
    <source>
        <dbReference type="ARBA" id="ARBA00023604"/>
    </source>
</evidence>
<dbReference type="GO" id="GO:0016491">
    <property type="term" value="F:oxidoreductase activity"/>
    <property type="evidence" value="ECO:0007669"/>
    <property type="project" value="InterPro"/>
</dbReference>
<keyword evidence="3" id="KW-1185">Reference proteome</keyword>
<dbReference type="OrthoDB" id="412788at2759"/>
<dbReference type="PANTHER" id="PTHR34598">
    <property type="entry name" value="BLL6449 PROTEIN"/>
    <property type="match status" value="1"/>
</dbReference>
<proteinExistence type="inferred from homology"/>
<dbReference type="EMBL" id="JAGPXF010000003">
    <property type="protein sequence ID" value="KAH7251023.1"/>
    <property type="molecule type" value="Genomic_DNA"/>
</dbReference>
<dbReference type="AlphaFoldDB" id="A0A8K0RZN4"/>
<sequence>MDDQQLLTSICCLDRLELFKTEKPYEIVFKAPGDFPRTNMSTSRHHGVPVHDIRGCQDNFSIKRNGFYIMNFASEMKADEFDDEVAIKSIYLPQVAETLKQSLGASRVQVRRSHAKFPISTGEPYIYEQPAMLLHIGMDWAWMFPVTLE</sequence>
<accession>A0A8K0RZN4</accession>
<organism evidence="2 3">
    <name type="scientific">Fusarium tricinctum</name>
    <dbReference type="NCBI Taxonomy" id="61284"/>
    <lineage>
        <taxon>Eukaryota</taxon>
        <taxon>Fungi</taxon>
        <taxon>Dikarya</taxon>
        <taxon>Ascomycota</taxon>
        <taxon>Pezizomycotina</taxon>
        <taxon>Sordariomycetes</taxon>
        <taxon>Hypocreomycetidae</taxon>
        <taxon>Hypocreales</taxon>
        <taxon>Nectriaceae</taxon>
        <taxon>Fusarium</taxon>
        <taxon>Fusarium tricinctum species complex</taxon>
    </lineage>
</organism>
<name>A0A8K0RZN4_9HYPO</name>
<evidence type="ECO:0000313" key="2">
    <source>
        <dbReference type="EMBL" id="KAH7251023.1"/>
    </source>
</evidence>
<comment type="similarity">
    <text evidence="1">Belongs to the asaB hydroxylase/desaturase family.</text>
</comment>
<evidence type="ECO:0000313" key="3">
    <source>
        <dbReference type="Proteomes" id="UP000813427"/>
    </source>
</evidence>
<protein>
    <submittedName>
        <fullName evidence="2">Uncharacterized protein</fullName>
    </submittedName>
</protein>
<comment type="caution">
    <text evidence="2">The sequence shown here is derived from an EMBL/GenBank/DDBJ whole genome shotgun (WGS) entry which is preliminary data.</text>
</comment>
<dbReference type="Proteomes" id="UP000813427">
    <property type="component" value="Unassembled WGS sequence"/>
</dbReference>
<dbReference type="PANTHER" id="PTHR34598:SF3">
    <property type="entry name" value="OXIDOREDUCTASE AN1597"/>
    <property type="match status" value="1"/>
</dbReference>
<reference evidence="2" key="1">
    <citation type="journal article" date="2021" name="Nat. Commun.">
        <title>Genetic determinants of endophytism in the Arabidopsis root mycobiome.</title>
        <authorList>
            <person name="Mesny F."/>
            <person name="Miyauchi S."/>
            <person name="Thiergart T."/>
            <person name="Pickel B."/>
            <person name="Atanasova L."/>
            <person name="Karlsson M."/>
            <person name="Huettel B."/>
            <person name="Barry K.W."/>
            <person name="Haridas S."/>
            <person name="Chen C."/>
            <person name="Bauer D."/>
            <person name="Andreopoulos W."/>
            <person name="Pangilinan J."/>
            <person name="LaButti K."/>
            <person name="Riley R."/>
            <person name="Lipzen A."/>
            <person name="Clum A."/>
            <person name="Drula E."/>
            <person name="Henrissat B."/>
            <person name="Kohler A."/>
            <person name="Grigoriev I.V."/>
            <person name="Martin F.M."/>
            <person name="Hacquard S."/>
        </authorList>
    </citation>
    <scope>NUCLEOTIDE SEQUENCE</scope>
    <source>
        <strain evidence="2">MPI-SDFR-AT-0068</strain>
    </source>
</reference>
<dbReference type="InterPro" id="IPR044053">
    <property type="entry name" value="AsaB-like"/>
</dbReference>